<evidence type="ECO:0000313" key="1">
    <source>
        <dbReference type="EMBL" id="CUP42149.1"/>
    </source>
</evidence>
<sequence>MENVLKETCFYETILLETNYIQNKANNAKVIF</sequence>
<gene>
    <name evidence="2" type="ORF">BFLFYP10_01426</name>
    <name evidence="1" type="ORF">ERS852461_02542</name>
</gene>
<accession>A0A6N2TT97</accession>
<dbReference type="EMBL" id="CZAE01000011">
    <property type="protein sequence ID" value="CUP42149.1"/>
    <property type="molecule type" value="Genomic_DNA"/>
</dbReference>
<organism evidence="1 3">
    <name type="scientific">Bacteroides faecis</name>
    <dbReference type="NCBI Taxonomy" id="674529"/>
    <lineage>
        <taxon>Bacteria</taxon>
        <taxon>Pseudomonadati</taxon>
        <taxon>Bacteroidota</taxon>
        <taxon>Bacteroidia</taxon>
        <taxon>Bacteroidales</taxon>
        <taxon>Bacteroidaceae</taxon>
        <taxon>Bacteroides</taxon>
    </lineage>
</organism>
<dbReference type="AlphaFoldDB" id="A0A174N879"/>
<accession>A0A174N879</accession>
<dbReference type="Proteomes" id="UP000095606">
    <property type="component" value="Unassembled WGS sequence"/>
</dbReference>
<reference evidence="1 3" key="1">
    <citation type="submission" date="2015-09" db="EMBL/GenBank/DDBJ databases">
        <authorList>
            <consortium name="Pathogen Informatics"/>
        </authorList>
    </citation>
    <scope>NUCLEOTIDE SEQUENCE [LARGE SCALE GENOMIC DNA]</scope>
    <source>
        <strain evidence="1 3">2789STDY5834846</strain>
    </source>
</reference>
<reference evidence="2" key="2">
    <citation type="submission" date="2019-11" db="EMBL/GenBank/DDBJ databases">
        <authorList>
            <person name="Feng L."/>
        </authorList>
    </citation>
    <scope>NUCLEOTIDE SEQUENCE</scope>
    <source>
        <strain evidence="2">BfaecisLFYP10</strain>
    </source>
</reference>
<protein>
    <submittedName>
        <fullName evidence="1">Uncharacterized protein</fullName>
    </submittedName>
</protein>
<evidence type="ECO:0000313" key="2">
    <source>
        <dbReference type="EMBL" id="VYT07862.1"/>
    </source>
</evidence>
<name>A0A174N879_9BACE</name>
<proteinExistence type="predicted"/>
<dbReference type="EMBL" id="CACRSZ010000038">
    <property type="protein sequence ID" value="VYT07862.1"/>
    <property type="molecule type" value="Genomic_DNA"/>
</dbReference>
<evidence type="ECO:0000313" key="3">
    <source>
        <dbReference type="Proteomes" id="UP000095606"/>
    </source>
</evidence>